<dbReference type="KEGG" id="ddu:GF1_21170"/>
<proteinExistence type="predicted"/>
<name>A0A915UA94_9BACT</name>
<dbReference type="EMBL" id="AP024233">
    <property type="protein sequence ID" value="BCO09741.1"/>
    <property type="molecule type" value="Genomic_DNA"/>
</dbReference>
<evidence type="ECO:0000313" key="1">
    <source>
        <dbReference type="EMBL" id="BCO09741.1"/>
    </source>
</evidence>
<reference evidence="1" key="1">
    <citation type="submission" date="2020-12" db="EMBL/GenBank/DDBJ databases">
        <title>Desulfobium dissulfuricans gen. nov., sp. nov., a novel mesophilic, sulfate-reducing bacterium isolated from a deep-sea hydrothermal vent.</title>
        <authorList>
            <person name="Hashimoto Y."/>
            <person name="Tame A."/>
            <person name="Sawayama S."/>
            <person name="Miyazaki J."/>
            <person name="Takai K."/>
            <person name="Nakagawa S."/>
        </authorList>
    </citation>
    <scope>NUCLEOTIDE SEQUENCE</scope>
    <source>
        <strain evidence="1">GF1</strain>
    </source>
</reference>
<keyword evidence="2" id="KW-1185">Reference proteome</keyword>
<organism evidence="1 2">
    <name type="scientific">Desulfolithobacter dissulfuricans</name>
    <dbReference type="NCBI Taxonomy" id="2795293"/>
    <lineage>
        <taxon>Bacteria</taxon>
        <taxon>Pseudomonadati</taxon>
        <taxon>Thermodesulfobacteriota</taxon>
        <taxon>Desulfobulbia</taxon>
        <taxon>Desulfobulbales</taxon>
        <taxon>Desulfobulbaceae</taxon>
        <taxon>Desulfolithobacter</taxon>
    </lineage>
</organism>
<dbReference type="Proteomes" id="UP001063350">
    <property type="component" value="Chromosome"/>
</dbReference>
<sequence length="63" mass="7509">MGQPHTEQSVVQVRLIREKRVFSPPQPACHHMKRIDYWQGKNGGHNYWFYWLIQSPSMGQANR</sequence>
<dbReference type="AlphaFoldDB" id="A0A915UA94"/>
<evidence type="ECO:0000313" key="2">
    <source>
        <dbReference type="Proteomes" id="UP001063350"/>
    </source>
</evidence>
<accession>A0A915UA94</accession>
<protein>
    <submittedName>
        <fullName evidence="1">Uncharacterized protein</fullName>
    </submittedName>
</protein>
<gene>
    <name evidence="1" type="ORF">GF1_21170</name>
</gene>